<comment type="caution">
    <text evidence="2">The sequence shown here is derived from an EMBL/GenBank/DDBJ whole genome shotgun (WGS) entry which is preliminary data.</text>
</comment>
<name>A0A2N5UTF7_9BASI</name>
<evidence type="ECO:0000313" key="3">
    <source>
        <dbReference type="Proteomes" id="UP000235392"/>
    </source>
</evidence>
<accession>A0A2N5UTF7</accession>
<feature type="signal peptide" evidence="1">
    <location>
        <begin position="1"/>
        <end position="25"/>
    </location>
</feature>
<dbReference type="AlphaFoldDB" id="A0A2N5UTF7"/>
<keyword evidence="1" id="KW-0732">Signal</keyword>
<protein>
    <recommendedName>
        <fullName evidence="4">Secreted protein</fullName>
    </recommendedName>
</protein>
<evidence type="ECO:0008006" key="4">
    <source>
        <dbReference type="Google" id="ProtNLM"/>
    </source>
</evidence>
<reference evidence="2 3" key="1">
    <citation type="submission" date="2017-11" db="EMBL/GenBank/DDBJ databases">
        <title>De novo assembly and phasing of dikaryotic genomes from two isolates of Puccinia coronata f. sp. avenae, the causal agent of oat crown rust.</title>
        <authorList>
            <person name="Miller M.E."/>
            <person name="Zhang Y."/>
            <person name="Omidvar V."/>
            <person name="Sperschneider J."/>
            <person name="Schwessinger B."/>
            <person name="Raley C."/>
            <person name="Palmer J.M."/>
            <person name="Garnica D."/>
            <person name="Upadhyaya N."/>
            <person name="Rathjen J."/>
            <person name="Taylor J.M."/>
            <person name="Park R.F."/>
            <person name="Dodds P.N."/>
            <person name="Hirsch C.D."/>
            <person name="Kianian S.F."/>
            <person name="Figueroa M."/>
        </authorList>
    </citation>
    <scope>NUCLEOTIDE SEQUENCE [LARGE SCALE GENOMIC DNA]</scope>
    <source>
        <strain evidence="2">12SD80</strain>
    </source>
</reference>
<sequence length="87" mass="9783">MMRSYIIALGSLMITVIVNIDPASAFNCANIKAPNGKTPAHAAACKLDSNYYRRADYISKQNPRAAMWRLLILKPRTRSAPLYLERN</sequence>
<proteinExistence type="predicted"/>
<evidence type="ECO:0000256" key="1">
    <source>
        <dbReference type="SAM" id="SignalP"/>
    </source>
</evidence>
<dbReference type="Proteomes" id="UP000235392">
    <property type="component" value="Unassembled WGS sequence"/>
</dbReference>
<organism evidence="2 3">
    <name type="scientific">Puccinia coronata f. sp. avenae</name>
    <dbReference type="NCBI Taxonomy" id="200324"/>
    <lineage>
        <taxon>Eukaryota</taxon>
        <taxon>Fungi</taxon>
        <taxon>Dikarya</taxon>
        <taxon>Basidiomycota</taxon>
        <taxon>Pucciniomycotina</taxon>
        <taxon>Pucciniomycetes</taxon>
        <taxon>Pucciniales</taxon>
        <taxon>Pucciniaceae</taxon>
        <taxon>Puccinia</taxon>
    </lineage>
</organism>
<feature type="chain" id="PRO_5014730279" description="Secreted protein" evidence="1">
    <location>
        <begin position="26"/>
        <end position="87"/>
    </location>
</feature>
<evidence type="ECO:0000313" key="2">
    <source>
        <dbReference type="EMBL" id="PLW41048.1"/>
    </source>
</evidence>
<dbReference type="EMBL" id="PGCI01000094">
    <property type="protein sequence ID" value="PLW41048.1"/>
    <property type="molecule type" value="Genomic_DNA"/>
</dbReference>
<gene>
    <name evidence="2" type="ORF">PCASD_07929</name>
</gene>